<dbReference type="NCBIfam" id="TIGR02027">
    <property type="entry name" value="rpoA"/>
    <property type="match status" value="1"/>
</dbReference>
<evidence type="ECO:0000256" key="3">
    <source>
        <dbReference type="ARBA" id="ARBA00015972"/>
    </source>
</evidence>
<dbReference type="GO" id="GO:0000428">
    <property type="term" value="C:DNA-directed RNA polymerase complex"/>
    <property type="evidence" value="ECO:0007669"/>
    <property type="project" value="UniProtKB-KW"/>
</dbReference>
<dbReference type="SUPFAM" id="SSF55257">
    <property type="entry name" value="RBP11-like subunits of RNA polymerase"/>
    <property type="match status" value="1"/>
</dbReference>
<dbReference type="Proteomes" id="UP001075225">
    <property type="component" value="Unassembled WGS sequence"/>
</dbReference>
<dbReference type="Gene3D" id="2.170.120.12">
    <property type="entry name" value="DNA-directed RNA polymerase, insert domain"/>
    <property type="match status" value="1"/>
</dbReference>
<gene>
    <name evidence="11" type="primary">rpoA</name>
    <name evidence="13" type="ORF">O6B32_03960</name>
</gene>
<protein>
    <recommendedName>
        <fullName evidence="3 11">DNA-directed RNA polymerase subunit alpha</fullName>
        <shortName evidence="11">RNAP subunit alpha</shortName>
        <ecNumber evidence="2 11">2.7.7.6</ecNumber>
    </recommendedName>
    <alternativeName>
        <fullName evidence="9 11">RNA polymerase subunit alpha</fullName>
    </alternativeName>
    <alternativeName>
        <fullName evidence="8 11">Transcriptase subunit alpha</fullName>
    </alternativeName>
</protein>
<dbReference type="HAMAP" id="MF_00059">
    <property type="entry name" value="RNApol_bact_RpoA"/>
    <property type="match status" value="1"/>
</dbReference>
<evidence type="ECO:0000256" key="1">
    <source>
        <dbReference type="ARBA" id="ARBA00007123"/>
    </source>
</evidence>
<dbReference type="GO" id="GO:0046983">
    <property type="term" value="F:protein dimerization activity"/>
    <property type="evidence" value="ECO:0007669"/>
    <property type="project" value="InterPro"/>
</dbReference>
<comment type="caution">
    <text evidence="13">The sequence shown here is derived from an EMBL/GenBank/DDBJ whole genome shotgun (WGS) entry which is preliminary data.</text>
</comment>
<dbReference type="GO" id="GO:0003899">
    <property type="term" value="F:DNA-directed RNA polymerase activity"/>
    <property type="evidence" value="ECO:0007669"/>
    <property type="project" value="UniProtKB-UniRule"/>
</dbReference>
<dbReference type="SUPFAM" id="SSF56553">
    <property type="entry name" value="Insert subdomain of RNA polymerase alpha subunit"/>
    <property type="match status" value="1"/>
</dbReference>
<evidence type="ECO:0000256" key="9">
    <source>
        <dbReference type="ARBA" id="ARBA00033070"/>
    </source>
</evidence>
<evidence type="ECO:0000256" key="5">
    <source>
        <dbReference type="ARBA" id="ARBA00022679"/>
    </source>
</evidence>
<dbReference type="InterPro" id="IPR036603">
    <property type="entry name" value="RBP11-like"/>
</dbReference>
<evidence type="ECO:0000256" key="7">
    <source>
        <dbReference type="ARBA" id="ARBA00023163"/>
    </source>
</evidence>
<dbReference type="Gene3D" id="1.10.150.20">
    <property type="entry name" value="5' to 3' exonuclease, C-terminal subdomain"/>
    <property type="match status" value="1"/>
</dbReference>
<dbReference type="EC" id="2.7.7.6" evidence="2 11"/>
<dbReference type="Gene3D" id="3.30.1360.10">
    <property type="entry name" value="RNA polymerase, RBP11-like subunit"/>
    <property type="match status" value="1"/>
</dbReference>
<evidence type="ECO:0000256" key="10">
    <source>
        <dbReference type="ARBA" id="ARBA00048552"/>
    </source>
</evidence>
<accession>A0A9Q4KKH9</accession>
<comment type="subunit">
    <text evidence="11">Homodimer. The RNAP catalytic core consists of 2 alpha, 1 beta, 1 beta' and 1 omega subunit. When a sigma factor is associated with the core the holoenzyme is formed, which can initiate transcription.</text>
</comment>
<dbReference type="NCBIfam" id="NF003519">
    <property type="entry name" value="PRK05182.2-5"/>
    <property type="match status" value="1"/>
</dbReference>
<evidence type="ECO:0000313" key="13">
    <source>
        <dbReference type="EMBL" id="MCZ6159630.1"/>
    </source>
</evidence>
<feature type="region of interest" description="Alpha N-terminal domain (alpha-NTD)" evidence="11">
    <location>
        <begin position="1"/>
        <end position="233"/>
    </location>
</feature>
<dbReference type="RefSeq" id="WP_269484574.1">
    <property type="nucleotide sequence ID" value="NZ_JAPXGO010000002.1"/>
</dbReference>
<name>A0A9Q4KKH9_9BACT</name>
<dbReference type="SUPFAM" id="SSF47789">
    <property type="entry name" value="C-terminal domain of RNA polymerase alpha subunit"/>
    <property type="match status" value="1"/>
</dbReference>
<keyword evidence="7 11" id="KW-0804">Transcription</keyword>
<dbReference type="Pfam" id="PF01000">
    <property type="entry name" value="RNA_pol_A_bac"/>
    <property type="match status" value="1"/>
</dbReference>
<evidence type="ECO:0000256" key="6">
    <source>
        <dbReference type="ARBA" id="ARBA00022695"/>
    </source>
</evidence>
<comment type="catalytic activity">
    <reaction evidence="10 11">
        <text>RNA(n) + a ribonucleoside 5'-triphosphate = RNA(n+1) + diphosphate</text>
        <dbReference type="Rhea" id="RHEA:21248"/>
        <dbReference type="Rhea" id="RHEA-COMP:14527"/>
        <dbReference type="Rhea" id="RHEA-COMP:17342"/>
        <dbReference type="ChEBI" id="CHEBI:33019"/>
        <dbReference type="ChEBI" id="CHEBI:61557"/>
        <dbReference type="ChEBI" id="CHEBI:140395"/>
        <dbReference type="EC" id="2.7.7.6"/>
    </reaction>
</comment>
<evidence type="ECO:0000256" key="4">
    <source>
        <dbReference type="ARBA" id="ARBA00022478"/>
    </source>
</evidence>
<keyword evidence="6 11" id="KW-0548">Nucleotidyltransferase</keyword>
<organism evidence="13 14">
    <name type="scientific">Campylobacter ureolyticus</name>
    <dbReference type="NCBI Taxonomy" id="827"/>
    <lineage>
        <taxon>Bacteria</taxon>
        <taxon>Pseudomonadati</taxon>
        <taxon>Campylobacterota</taxon>
        <taxon>Epsilonproteobacteria</taxon>
        <taxon>Campylobacterales</taxon>
        <taxon>Campylobacteraceae</taxon>
        <taxon>Campylobacter</taxon>
    </lineage>
</organism>
<proteinExistence type="inferred from homology"/>
<dbReference type="Pfam" id="PF03118">
    <property type="entry name" value="RNA_pol_A_CTD"/>
    <property type="match status" value="1"/>
</dbReference>
<evidence type="ECO:0000259" key="12">
    <source>
        <dbReference type="SMART" id="SM00662"/>
    </source>
</evidence>
<dbReference type="SMART" id="SM00662">
    <property type="entry name" value="RPOLD"/>
    <property type="match status" value="1"/>
</dbReference>
<comment type="function">
    <text evidence="11">DNA-dependent RNA polymerase catalyzes the transcription of DNA into RNA using the four ribonucleoside triphosphates as substrates.</text>
</comment>
<dbReference type="InterPro" id="IPR011262">
    <property type="entry name" value="DNA-dir_RNA_pol_insert"/>
</dbReference>
<evidence type="ECO:0000256" key="8">
    <source>
        <dbReference type="ARBA" id="ARBA00032524"/>
    </source>
</evidence>
<dbReference type="AlphaFoldDB" id="A0A9Q4KKH9"/>
<keyword evidence="5 11" id="KW-0808">Transferase</keyword>
<comment type="similarity">
    <text evidence="1 11">Belongs to the RNA polymerase alpha chain family.</text>
</comment>
<dbReference type="NCBIfam" id="NF003517">
    <property type="entry name" value="PRK05182.2-3"/>
    <property type="match status" value="1"/>
</dbReference>
<dbReference type="Pfam" id="PF01193">
    <property type="entry name" value="RNA_pol_L"/>
    <property type="match status" value="1"/>
</dbReference>
<dbReference type="InterPro" id="IPR011260">
    <property type="entry name" value="RNAP_asu_C"/>
</dbReference>
<dbReference type="GO" id="GO:0003677">
    <property type="term" value="F:DNA binding"/>
    <property type="evidence" value="ECO:0007669"/>
    <property type="project" value="UniProtKB-UniRule"/>
</dbReference>
<keyword evidence="4 11" id="KW-0240">DNA-directed RNA polymerase</keyword>
<dbReference type="GO" id="GO:0005737">
    <property type="term" value="C:cytoplasm"/>
    <property type="evidence" value="ECO:0007669"/>
    <property type="project" value="UniProtKB-ARBA"/>
</dbReference>
<dbReference type="InterPro" id="IPR011263">
    <property type="entry name" value="DNA-dir_RNA_pol_RpoA/D/Rpb3"/>
</dbReference>
<dbReference type="EMBL" id="JAPXGO010000002">
    <property type="protein sequence ID" value="MCZ6159630.1"/>
    <property type="molecule type" value="Genomic_DNA"/>
</dbReference>
<dbReference type="GO" id="GO:0006351">
    <property type="term" value="P:DNA-templated transcription"/>
    <property type="evidence" value="ECO:0007669"/>
    <property type="project" value="UniProtKB-UniRule"/>
</dbReference>
<evidence type="ECO:0000313" key="14">
    <source>
        <dbReference type="Proteomes" id="UP001075225"/>
    </source>
</evidence>
<reference evidence="13" key="1">
    <citation type="submission" date="2022-12" db="EMBL/GenBank/DDBJ databases">
        <title>Species Delineation and Comparative Genomics within the Campylobacter ureolyticus Complex.</title>
        <authorList>
            <person name="Maki J."/>
            <person name="Howard M."/>
            <person name="Connelly S."/>
            <person name="Hardy D.J."/>
            <person name="Cameron A."/>
        </authorList>
    </citation>
    <scope>NUCLEOTIDE SEQUENCE</scope>
    <source>
        <strain evidence="13">URMC_787</strain>
    </source>
</reference>
<evidence type="ECO:0000256" key="11">
    <source>
        <dbReference type="HAMAP-Rule" id="MF_00059"/>
    </source>
</evidence>
<dbReference type="InterPro" id="IPR036643">
    <property type="entry name" value="RNApol_insert_sf"/>
</dbReference>
<comment type="domain">
    <text evidence="11">The N-terminal domain is essential for RNAP assembly and basal transcription, whereas the C-terminal domain is involved in interaction with transcriptional regulators and with upstream promoter elements.</text>
</comment>
<dbReference type="CDD" id="cd06928">
    <property type="entry name" value="RNAP_alpha_NTD"/>
    <property type="match status" value="1"/>
</dbReference>
<dbReference type="InterPro" id="IPR011773">
    <property type="entry name" value="DNA-dir_RpoA"/>
</dbReference>
<feature type="region of interest" description="Alpha C-terminal domain (alpha-CTD)" evidence="11">
    <location>
        <begin position="247"/>
        <end position="337"/>
    </location>
</feature>
<sequence>MKTITTSAHTPTEIRVEKVSENVAKIIAYPFETGYAVTVAHPLRRLLYTSSIGFAPTGVKINGVAHEFDSIAGMLEDVAIFIMNLKNLRFKLKNNSAREIVEYEFKGSKDLNGSDLINDIVDIVNPDQHVATLNEDADLKFTIIIEKGIGYIPSEELKDYISSDFMALDAFFTPVKRAIYDIENTLVDDNPDYEKIVFTITTNGQVTPIEAFQNALQTMHRQLGVFENIVDVEKPVGKSSSSQNSEYAKLFESIENLNLSARSFNCLDKAGIRFIGELALMEESILKDIKNLGKKSLEEIKAVMEEIGYPVDAPELQGHKKQLNEKIQELKNEKNEG</sequence>
<feature type="domain" description="DNA-directed RNA polymerase RpoA/D/Rpb3-type" evidence="12">
    <location>
        <begin position="23"/>
        <end position="229"/>
    </location>
</feature>
<evidence type="ECO:0000256" key="2">
    <source>
        <dbReference type="ARBA" id="ARBA00012418"/>
    </source>
</evidence>